<evidence type="ECO:0000256" key="3">
    <source>
        <dbReference type="ARBA" id="ARBA00022485"/>
    </source>
</evidence>
<protein>
    <recommendedName>
        <fullName evidence="9">Aldehyde ferredoxin oxidoreductase N-terminal domain-containing protein</fullName>
    </recommendedName>
</protein>
<gene>
    <name evidence="10" type="ORF">AKJ40_03580</name>
</gene>
<evidence type="ECO:0000313" key="11">
    <source>
        <dbReference type="Proteomes" id="UP000070341"/>
    </source>
</evidence>
<dbReference type="InterPro" id="IPR036021">
    <property type="entry name" value="Tungsten_al_ferr_oxy-like_C"/>
</dbReference>
<dbReference type="GO" id="GO:0009055">
    <property type="term" value="F:electron transfer activity"/>
    <property type="evidence" value="ECO:0007669"/>
    <property type="project" value="InterPro"/>
</dbReference>
<keyword evidence="6" id="KW-0408">Iron</keyword>
<name>A0A133UYM5_9EURY</name>
<dbReference type="GO" id="GO:0046872">
    <property type="term" value="F:metal ion binding"/>
    <property type="evidence" value="ECO:0007669"/>
    <property type="project" value="UniProtKB-KW"/>
</dbReference>
<keyword evidence="7" id="KW-0411">Iron-sulfur</keyword>
<dbReference type="Pfam" id="PF01314">
    <property type="entry name" value="AFOR_C"/>
    <property type="match status" value="1"/>
</dbReference>
<evidence type="ECO:0000256" key="8">
    <source>
        <dbReference type="ARBA" id="ARBA00049934"/>
    </source>
</evidence>
<evidence type="ECO:0000259" key="9">
    <source>
        <dbReference type="SMART" id="SM00790"/>
    </source>
</evidence>
<dbReference type="Pfam" id="PF02730">
    <property type="entry name" value="AFOR_N"/>
    <property type="match status" value="1"/>
</dbReference>
<dbReference type="PANTHER" id="PTHR30038">
    <property type="entry name" value="ALDEHYDE FERREDOXIN OXIDOREDUCTASE"/>
    <property type="match status" value="1"/>
</dbReference>
<dbReference type="Gene3D" id="1.10.599.10">
    <property type="entry name" value="Aldehyde Ferredoxin Oxidoreductase Protein, subunit A, domain 3"/>
    <property type="match status" value="1"/>
</dbReference>
<keyword evidence="3" id="KW-0004">4Fe-4S</keyword>
<keyword evidence="5" id="KW-0560">Oxidoreductase</keyword>
<dbReference type="GO" id="GO:0016625">
    <property type="term" value="F:oxidoreductase activity, acting on the aldehyde or oxo group of donors, iron-sulfur protein as acceptor"/>
    <property type="evidence" value="ECO:0007669"/>
    <property type="project" value="InterPro"/>
</dbReference>
<dbReference type="EMBL" id="LHXU01000061">
    <property type="protein sequence ID" value="KXA99264.1"/>
    <property type="molecule type" value="Genomic_DNA"/>
</dbReference>
<evidence type="ECO:0000256" key="1">
    <source>
        <dbReference type="ARBA" id="ARBA00001966"/>
    </source>
</evidence>
<sequence length="635" mass="70987">MSKIGYVDLSDEKFTEKALTDGEREKFLGGRGLNVYLLLKNSMPGVDPMSPENPLIFGAGMFSGFFGARYSVAAKSPLTSVLGESNAGGYFGPELMFSGYPHLVIKGKAEDPVYLWIHNGTVEFRDASHLWGMDSIETQEVLKEDLGQDVQIACIGQAGENLVKFACVRHGLKRSNGRTGIGAVMGSKSLKAVVVRGTEPFTPSNRRKVLDVLKKFYDQVTGTRLYPISSTYGTLYVYVLQHEIGGLSIRNHSKTYSPKAYDLEAETFLEKYKTRDVACRFCPVHCTNQHRAEVDIEGEELIEGEGPEWYLMGGFGPNLDNYDWDLILKGNDLCNRYGLDIGSSTALIGWLMELFEEGLIDKPTCDGIEMNWGNKKAVVDMLHKIAKREGIGDILAEGWQHAARKLGIDEDITEIPNEAVHAPNTKGLTIESCFDCRATSATALGEATSNRGYDHLRGRASLEYMGLPAEFFEDLIGEPVSNDISSWEGKVPLAKWSQDLLTIMDAVGICKFWSQFWGPNHLGFEEVSDIISAAFPLEVSPSELRETAERIWTVEKLFNVREGKYGVGYDMAPQLYYRPIPSGPRKGDRIDQEEYRERVIKYYEERNWDKDGIPTKSELKEVGLEEFQEIVVKNG</sequence>
<dbReference type="PANTHER" id="PTHR30038:SF0">
    <property type="entry name" value="TUNGSTEN-CONTAINING ALDEHYDE FERREDOXIN OXIDOREDUCTASE"/>
    <property type="match status" value="1"/>
</dbReference>
<proteinExistence type="inferred from homology"/>
<dbReference type="InterPro" id="IPR036503">
    <property type="entry name" value="Ald_Fedxn_OxRdtase_N_sf"/>
</dbReference>
<dbReference type="InterPro" id="IPR013984">
    <property type="entry name" value="Ald_Fedxn_OxRdtase_dom2"/>
</dbReference>
<dbReference type="InterPro" id="IPR001203">
    <property type="entry name" value="OxRdtase_Ald_Fedxn_C"/>
</dbReference>
<evidence type="ECO:0000313" key="10">
    <source>
        <dbReference type="EMBL" id="KXA99264.1"/>
    </source>
</evidence>
<dbReference type="InterPro" id="IPR013985">
    <property type="entry name" value="Ald_Fedxn_OxRdtase_dom3"/>
</dbReference>
<dbReference type="SMART" id="SM00790">
    <property type="entry name" value="AFOR_N"/>
    <property type="match status" value="1"/>
</dbReference>
<dbReference type="InterPro" id="IPR013983">
    <property type="entry name" value="Ald_Fedxn_OxRdtase_N"/>
</dbReference>
<evidence type="ECO:0000256" key="5">
    <source>
        <dbReference type="ARBA" id="ARBA00023002"/>
    </source>
</evidence>
<dbReference type="SUPFAM" id="SSF48310">
    <property type="entry name" value="Aldehyde ferredoxin oxidoreductase, C-terminal domains"/>
    <property type="match status" value="1"/>
</dbReference>
<dbReference type="Proteomes" id="UP000070341">
    <property type="component" value="Unassembled WGS sequence"/>
</dbReference>
<keyword evidence="11" id="KW-1185">Reference proteome</keyword>
<dbReference type="Gene3D" id="3.60.9.10">
    <property type="entry name" value="Aldehyde ferredoxin oxidoreductase, N-terminal domain"/>
    <property type="match status" value="1"/>
</dbReference>
<evidence type="ECO:0000256" key="2">
    <source>
        <dbReference type="ARBA" id="ARBA00011032"/>
    </source>
</evidence>
<organism evidence="10 11">
    <name type="scientific">candidate division MSBL1 archaeon SCGC-AAA259M10</name>
    <dbReference type="NCBI Taxonomy" id="1698270"/>
    <lineage>
        <taxon>Archaea</taxon>
        <taxon>Methanobacteriati</taxon>
        <taxon>Methanobacteriota</taxon>
        <taxon>candidate division MSBL1</taxon>
    </lineage>
</organism>
<reference evidence="10 11" key="1">
    <citation type="journal article" date="2016" name="Sci. Rep.">
        <title>Metabolic traits of an uncultured archaeal lineage -MSBL1- from brine pools of the Red Sea.</title>
        <authorList>
            <person name="Mwirichia R."/>
            <person name="Alam I."/>
            <person name="Rashid M."/>
            <person name="Vinu M."/>
            <person name="Ba-Alawi W."/>
            <person name="Anthony Kamau A."/>
            <person name="Kamanda Ngugi D."/>
            <person name="Goker M."/>
            <person name="Klenk H.P."/>
            <person name="Bajic V."/>
            <person name="Stingl U."/>
        </authorList>
    </citation>
    <scope>NUCLEOTIDE SEQUENCE [LARGE SCALE GENOMIC DNA]</scope>
    <source>
        <strain evidence="10">SCGC-AAA259M10</strain>
    </source>
</reference>
<comment type="similarity">
    <text evidence="2">Belongs to the AOR/FOR family.</text>
</comment>
<dbReference type="SUPFAM" id="SSF56228">
    <property type="entry name" value="Aldehyde ferredoxin oxidoreductase, N-terminal domain"/>
    <property type="match status" value="1"/>
</dbReference>
<comment type="caution">
    <text evidence="10">The sequence shown here is derived from an EMBL/GenBank/DDBJ whole genome shotgun (WGS) entry which is preliminary data.</text>
</comment>
<dbReference type="AlphaFoldDB" id="A0A133UYM5"/>
<evidence type="ECO:0000256" key="6">
    <source>
        <dbReference type="ARBA" id="ARBA00023004"/>
    </source>
</evidence>
<evidence type="ECO:0000256" key="7">
    <source>
        <dbReference type="ARBA" id="ARBA00023014"/>
    </source>
</evidence>
<comment type="cofactor">
    <cofactor evidence="8">
        <name>tungstopterin</name>
        <dbReference type="ChEBI" id="CHEBI:30402"/>
    </cofactor>
</comment>
<evidence type="ECO:0000256" key="4">
    <source>
        <dbReference type="ARBA" id="ARBA00022723"/>
    </source>
</evidence>
<comment type="cofactor">
    <cofactor evidence="1">
        <name>[4Fe-4S] cluster</name>
        <dbReference type="ChEBI" id="CHEBI:49883"/>
    </cofactor>
</comment>
<dbReference type="PATRIC" id="fig|1698270.3.peg.945"/>
<dbReference type="InterPro" id="IPR051919">
    <property type="entry name" value="W-dependent_AOR"/>
</dbReference>
<dbReference type="Gene3D" id="1.10.569.10">
    <property type="entry name" value="Aldehyde Ferredoxin Oxidoreductase Protein, subunit A, domain 2"/>
    <property type="match status" value="1"/>
</dbReference>
<accession>A0A133UYM5</accession>
<keyword evidence="4" id="KW-0479">Metal-binding</keyword>
<dbReference type="GO" id="GO:0051539">
    <property type="term" value="F:4 iron, 4 sulfur cluster binding"/>
    <property type="evidence" value="ECO:0007669"/>
    <property type="project" value="UniProtKB-KW"/>
</dbReference>
<feature type="domain" description="Aldehyde ferredoxin oxidoreductase N-terminal" evidence="9">
    <location>
        <begin position="1"/>
        <end position="199"/>
    </location>
</feature>